<dbReference type="RefSeq" id="WP_188494147.1">
    <property type="nucleotide sequence ID" value="NZ_BMGA01000004.1"/>
</dbReference>
<evidence type="ECO:0000256" key="1">
    <source>
        <dbReference type="ARBA" id="ARBA00023015"/>
    </source>
</evidence>
<keyword evidence="6" id="KW-1185">Reference proteome</keyword>
<organism evidence="5 6">
    <name type="scientific">Flavobacterium palustre</name>
    <dbReference type="NCBI Taxonomy" id="1476463"/>
    <lineage>
        <taxon>Bacteria</taxon>
        <taxon>Pseudomonadati</taxon>
        <taxon>Bacteroidota</taxon>
        <taxon>Flavobacteriia</taxon>
        <taxon>Flavobacteriales</taxon>
        <taxon>Flavobacteriaceae</taxon>
        <taxon>Flavobacterium</taxon>
    </lineage>
</organism>
<accession>A0ABQ1HJM4</accession>
<dbReference type="InterPro" id="IPR010982">
    <property type="entry name" value="Lambda_DNA-bd_dom_sf"/>
</dbReference>
<dbReference type="PANTHER" id="PTHR30146:SF109">
    <property type="entry name" value="HTH-TYPE TRANSCRIPTIONAL REGULATOR GALS"/>
    <property type="match status" value="1"/>
</dbReference>
<dbReference type="PANTHER" id="PTHR30146">
    <property type="entry name" value="LACI-RELATED TRANSCRIPTIONAL REPRESSOR"/>
    <property type="match status" value="1"/>
</dbReference>
<name>A0ABQ1HJM4_9FLAO</name>
<dbReference type="Gene3D" id="1.10.260.40">
    <property type="entry name" value="lambda repressor-like DNA-binding domains"/>
    <property type="match status" value="1"/>
</dbReference>
<sequence>MKVKATLKQIAKELNVSVSTVSKALNDSPEISNQTKVKIKEYAKLKNYKPNIIGLNLKNRKTKTIGVIIPNILNSFFAKVFSGIEKVADAKGYNVITCISNESLVKEINTLDMLSNGTTDGFILSVSQEAQKLQDYSHFNDIINEGTPIVMFDRIADEVECDKVVVDDYDSALNVTQRLIDTGCKNIALISSVDDLSVGKLRTEGYLKALADNGIPVNENIILRTNSEDDMKKKIEAVFENNTIDGVFALDERDSVAALKLAIKKGYKIPEELSIIGFADGILASRRLTPSLSTVSQHGVEIGEVAAKLLIDRLEANEENEAPYQTVVIKTNLKERESSRTKKSIPKTFGTKK</sequence>
<evidence type="ECO:0000256" key="3">
    <source>
        <dbReference type="ARBA" id="ARBA00023163"/>
    </source>
</evidence>
<dbReference type="PROSITE" id="PS50932">
    <property type="entry name" value="HTH_LACI_2"/>
    <property type="match status" value="1"/>
</dbReference>
<proteinExistence type="predicted"/>
<dbReference type="SUPFAM" id="SSF47413">
    <property type="entry name" value="lambda repressor-like DNA-binding domains"/>
    <property type="match status" value="1"/>
</dbReference>
<dbReference type="EMBL" id="BMGA01000004">
    <property type="protein sequence ID" value="GGA79086.1"/>
    <property type="molecule type" value="Genomic_DNA"/>
</dbReference>
<feature type="domain" description="HTH lacI-type" evidence="4">
    <location>
        <begin position="5"/>
        <end position="59"/>
    </location>
</feature>
<dbReference type="InterPro" id="IPR000843">
    <property type="entry name" value="HTH_LacI"/>
</dbReference>
<dbReference type="CDD" id="cd06267">
    <property type="entry name" value="PBP1_LacI_sugar_binding-like"/>
    <property type="match status" value="1"/>
</dbReference>
<dbReference type="SMART" id="SM00354">
    <property type="entry name" value="HTH_LACI"/>
    <property type="match status" value="1"/>
</dbReference>
<protein>
    <submittedName>
        <fullName evidence="5">LacI family transcriptional regulator</fullName>
    </submittedName>
</protein>
<evidence type="ECO:0000313" key="6">
    <source>
        <dbReference type="Proteomes" id="UP000658793"/>
    </source>
</evidence>
<keyword evidence="3" id="KW-0804">Transcription</keyword>
<keyword evidence="1" id="KW-0805">Transcription regulation</keyword>
<keyword evidence="2" id="KW-0238">DNA-binding</keyword>
<evidence type="ECO:0000313" key="5">
    <source>
        <dbReference type="EMBL" id="GGA79086.1"/>
    </source>
</evidence>
<evidence type="ECO:0000256" key="2">
    <source>
        <dbReference type="ARBA" id="ARBA00023125"/>
    </source>
</evidence>
<gene>
    <name evidence="5" type="ORF">GCM10008015_19750</name>
</gene>
<dbReference type="SUPFAM" id="SSF53822">
    <property type="entry name" value="Periplasmic binding protein-like I"/>
    <property type="match status" value="1"/>
</dbReference>
<dbReference type="Pfam" id="PF00356">
    <property type="entry name" value="LacI"/>
    <property type="match status" value="1"/>
</dbReference>
<comment type="caution">
    <text evidence="5">The sequence shown here is derived from an EMBL/GenBank/DDBJ whole genome shotgun (WGS) entry which is preliminary data.</text>
</comment>
<dbReference type="Gene3D" id="3.40.50.2300">
    <property type="match status" value="2"/>
</dbReference>
<dbReference type="InterPro" id="IPR028082">
    <property type="entry name" value="Peripla_BP_I"/>
</dbReference>
<dbReference type="CDD" id="cd01392">
    <property type="entry name" value="HTH_LacI"/>
    <property type="match status" value="1"/>
</dbReference>
<evidence type="ECO:0000259" key="4">
    <source>
        <dbReference type="PROSITE" id="PS50932"/>
    </source>
</evidence>
<dbReference type="Pfam" id="PF13377">
    <property type="entry name" value="Peripla_BP_3"/>
    <property type="match status" value="1"/>
</dbReference>
<dbReference type="Proteomes" id="UP000658793">
    <property type="component" value="Unassembled WGS sequence"/>
</dbReference>
<dbReference type="InterPro" id="IPR046335">
    <property type="entry name" value="LacI/GalR-like_sensor"/>
</dbReference>
<reference evidence="6" key="1">
    <citation type="journal article" date="2019" name="Int. J. Syst. Evol. Microbiol.">
        <title>The Global Catalogue of Microorganisms (GCM) 10K type strain sequencing project: providing services to taxonomists for standard genome sequencing and annotation.</title>
        <authorList>
            <consortium name="The Broad Institute Genomics Platform"/>
            <consortium name="The Broad Institute Genome Sequencing Center for Infectious Disease"/>
            <person name="Wu L."/>
            <person name="Ma J."/>
        </authorList>
    </citation>
    <scope>NUCLEOTIDE SEQUENCE [LARGE SCALE GENOMIC DNA]</scope>
    <source>
        <strain evidence="6">CGMCC 1.12811</strain>
    </source>
</reference>